<reference evidence="1 2" key="1">
    <citation type="submission" date="2018-09" db="EMBL/GenBank/DDBJ databases">
        <title>Genome Sequence of Paenibacillus lautus Strain E7593-69, Azo Dye-Degrading Bacteria, Isolated from Commercial Tattoo Inks.</title>
        <authorList>
            <person name="Nho S.W."/>
            <person name="Kim S.-J."/>
            <person name="Kweon O."/>
            <person name="Cerniglia C.E."/>
        </authorList>
    </citation>
    <scope>NUCLEOTIDE SEQUENCE [LARGE SCALE GENOMIC DNA]</scope>
    <source>
        <strain evidence="1 2">E7593-69</strain>
    </source>
</reference>
<dbReference type="KEGG" id="plw:D5F53_00140"/>
<dbReference type="EMBL" id="CP032412">
    <property type="protein sequence ID" value="AYB47685.1"/>
    <property type="molecule type" value="Genomic_DNA"/>
</dbReference>
<proteinExistence type="predicted"/>
<dbReference type="Proteomes" id="UP000266552">
    <property type="component" value="Chromosome"/>
</dbReference>
<organism evidence="1 2">
    <name type="scientific">Paenibacillus lautus</name>
    <name type="common">Bacillus lautus</name>
    <dbReference type="NCBI Taxonomy" id="1401"/>
    <lineage>
        <taxon>Bacteria</taxon>
        <taxon>Bacillati</taxon>
        <taxon>Bacillota</taxon>
        <taxon>Bacilli</taxon>
        <taxon>Bacillales</taxon>
        <taxon>Paenibacillaceae</taxon>
        <taxon>Paenibacillus</taxon>
    </lineage>
</organism>
<dbReference type="AlphaFoldDB" id="A0A385U243"/>
<accession>A0A385U243</accession>
<gene>
    <name evidence="1" type="ORF">D5F53_00140</name>
</gene>
<protein>
    <submittedName>
        <fullName evidence="1">DUF2577 domain-containing protein</fullName>
    </submittedName>
</protein>
<dbReference type="InterPro" id="IPR022555">
    <property type="entry name" value="DUF2577"/>
</dbReference>
<dbReference type="Pfam" id="PF10844">
    <property type="entry name" value="DUF2577"/>
    <property type="match status" value="1"/>
</dbReference>
<keyword evidence="2" id="KW-1185">Reference proteome</keyword>
<evidence type="ECO:0000313" key="1">
    <source>
        <dbReference type="EMBL" id="AYB47685.1"/>
    </source>
</evidence>
<dbReference type="RefSeq" id="WP_119851082.1">
    <property type="nucleotide sequence ID" value="NZ_CP032412.1"/>
</dbReference>
<name>A0A385U243_PAELA</name>
<sequence length="88" mass="9635">MDKWDVKLANMFKSRNNPNMPGITLGKVISGMPALSVSIGDEIILDAEDLVIANWLYHIPVPLTPGDYVILIPAPHGQTYYAIDKAGE</sequence>
<evidence type="ECO:0000313" key="2">
    <source>
        <dbReference type="Proteomes" id="UP000266552"/>
    </source>
</evidence>